<feature type="region of interest" description="Disordered" evidence="1">
    <location>
        <begin position="139"/>
        <end position="159"/>
    </location>
</feature>
<organism evidence="2 3">
    <name type="scientific">Salinibacter ruber (strain DSM 13855 / M31)</name>
    <dbReference type="NCBI Taxonomy" id="309807"/>
    <lineage>
        <taxon>Bacteria</taxon>
        <taxon>Pseudomonadati</taxon>
        <taxon>Rhodothermota</taxon>
        <taxon>Rhodothermia</taxon>
        <taxon>Rhodothermales</taxon>
        <taxon>Salinibacteraceae</taxon>
        <taxon>Salinibacter</taxon>
    </lineage>
</organism>
<keyword evidence="3" id="KW-1185">Reference proteome</keyword>
<dbReference type="HOGENOM" id="CLU_551944_0_0_10"/>
<dbReference type="AlphaFoldDB" id="Q2S5S3"/>
<sequence length="494" mass="50857">MEPAGAAGRVRAGQGGHAHRGPGGRAPRGTRGGGRGGGERGHAGAPVGLGDGARAGQRECRPRRGAIHDEPGARAHGRSRGVGRGLCALRRGRAGAVGARGDAGRARVLGRPLAPQPDRCGAAGRPLCPRRRAVFGAGGRGVDGRPDGGAAGLGGGAHGGVDGRAAPAGLSAPPSARPVRSGGIHEVPQAPHVRQDNVRVLRPDEVLVLQGPKRPRERLGDGAQLGGEDGLGNVELDGGHGGGVVRDRGHLLDEIAGQALRHVLERHGVELAHCAAQPPGHLAQHVQGRPRMGVDEREKGVGREEEESTVRERLGGGRVRVAGVRFEQGNLGERLAGADDVQHQHPALRAQPINVDAALDEKVESPIRVSALEQDRAARRRTGLSEVDEALALLRGHAPKEGMITHCVGDVGGRHVHGANGDRDQSASAGAGTPGAGGRCTARVVQNKTFALPCPPPSPRFSTSAPCRRSGSSSRCSWSSMGSMRASRSCSWTT</sequence>
<dbReference type="KEGG" id="sru:SRU_0312"/>
<name>Q2S5S3_SALRD</name>
<proteinExistence type="predicted"/>
<feature type="compositionally biased region" description="Gly residues" evidence="1">
    <location>
        <begin position="23"/>
        <end position="36"/>
    </location>
</feature>
<evidence type="ECO:0000256" key="1">
    <source>
        <dbReference type="SAM" id="MobiDB-lite"/>
    </source>
</evidence>
<dbReference type="Proteomes" id="UP000008674">
    <property type="component" value="Chromosome"/>
</dbReference>
<feature type="region of interest" description="Disordered" evidence="1">
    <location>
        <begin position="279"/>
        <end position="312"/>
    </location>
</feature>
<feature type="compositionally biased region" description="Basic and acidic residues" evidence="1">
    <location>
        <begin position="292"/>
        <end position="312"/>
    </location>
</feature>
<gene>
    <name evidence="2" type="ordered locus">SRU_0312</name>
</gene>
<evidence type="ECO:0000313" key="2">
    <source>
        <dbReference type="EMBL" id="ABC44666.1"/>
    </source>
</evidence>
<protein>
    <submittedName>
        <fullName evidence="2">Uncharacterized protein</fullName>
    </submittedName>
</protein>
<feature type="compositionally biased region" description="Basic and acidic residues" evidence="1">
    <location>
        <begin position="56"/>
        <end position="73"/>
    </location>
</feature>
<reference evidence="2 3" key="1">
    <citation type="journal article" date="2005" name="Proc. Natl. Acad. Sci. U.S.A.">
        <title>The genome of Salinibacter ruber: convergence and gene exchange among hyperhalophilic bacteria and archaea.</title>
        <authorList>
            <person name="Mongodin E.F."/>
            <person name="Nelson K.E."/>
            <person name="Daugherty S."/>
            <person name="Deboy R.T."/>
            <person name="Wister J."/>
            <person name="Khouri H."/>
            <person name="Weidman J."/>
            <person name="Walsh D.A."/>
            <person name="Papke R.T."/>
            <person name="Sanchez Perez G."/>
            <person name="Sharma A.K."/>
            <person name="Nesbo C.L."/>
            <person name="MacLeod D."/>
            <person name="Bapteste E."/>
            <person name="Doolittle W.F."/>
            <person name="Charlebois R.L."/>
            <person name="Legault B."/>
            <person name="Rodriguez-Valera F."/>
        </authorList>
    </citation>
    <scope>NUCLEOTIDE SEQUENCE [LARGE SCALE GENOMIC DNA]</scope>
    <source>
        <strain evidence="3">DSM 13855 / CECT 5946 / M31</strain>
    </source>
</reference>
<evidence type="ECO:0000313" key="3">
    <source>
        <dbReference type="Proteomes" id="UP000008674"/>
    </source>
</evidence>
<dbReference type="EMBL" id="CP000159">
    <property type="protein sequence ID" value="ABC44666.1"/>
    <property type="molecule type" value="Genomic_DNA"/>
</dbReference>
<feature type="compositionally biased region" description="Low complexity" evidence="1">
    <location>
        <begin position="467"/>
        <end position="481"/>
    </location>
</feature>
<dbReference type="EnsemblBacteria" id="ABC44666">
    <property type="protein sequence ID" value="ABC44666"/>
    <property type="gene ID" value="SRU_0312"/>
</dbReference>
<feature type="region of interest" description="Disordered" evidence="1">
    <location>
        <begin position="451"/>
        <end position="481"/>
    </location>
</feature>
<accession>Q2S5S3</accession>
<feature type="compositionally biased region" description="Low complexity" evidence="1">
    <location>
        <begin position="1"/>
        <end position="12"/>
    </location>
</feature>
<feature type="region of interest" description="Disordered" evidence="1">
    <location>
        <begin position="415"/>
        <end position="438"/>
    </location>
</feature>
<feature type="region of interest" description="Disordered" evidence="1">
    <location>
        <begin position="1"/>
        <end position="80"/>
    </location>
</feature>